<dbReference type="Proteomes" id="UP000053512">
    <property type="component" value="Unassembled WGS sequence"/>
</dbReference>
<sequence>MHTKVRVAAIVVLLLTLGLFAVTEWLPALLFLPAAAGVLLVNESGMLTPGRPRSNRDRPRP</sequence>
<protein>
    <submittedName>
        <fullName evidence="1">Uncharacterized protein</fullName>
    </submittedName>
</protein>
<comment type="caution">
    <text evidence="1">The sequence shown here is derived from an EMBL/GenBank/DDBJ whole genome shotgun (WGS) entry which is preliminary data.</text>
</comment>
<evidence type="ECO:0000313" key="2">
    <source>
        <dbReference type="Proteomes" id="UP000053512"/>
    </source>
</evidence>
<gene>
    <name evidence="1" type="ORF">AVL61_16255</name>
</gene>
<dbReference type="RefSeq" id="WP_058872345.1">
    <property type="nucleotide sequence ID" value="NZ_LQBK01000001.1"/>
</dbReference>
<name>A0A0W8IQA3_KOCRO</name>
<dbReference type="AlphaFoldDB" id="A0A0W8IQA3"/>
<organism evidence="1 2">
    <name type="scientific">Kocuria rosea subsp. polaris</name>
    <dbReference type="NCBI Taxonomy" id="136273"/>
    <lineage>
        <taxon>Bacteria</taxon>
        <taxon>Bacillati</taxon>
        <taxon>Actinomycetota</taxon>
        <taxon>Actinomycetes</taxon>
        <taxon>Micrococcales</taxon>
        <taxon>Micrococcaceae</taxon>
        <taxon>Kocuria</taxon>
    </lineage>
</organism>
<evidence type="ECO:0000313" key="1">
    <source>
        <dbReference type="EMBL" id="KUG62295.1"/>
    </source>
</evidence>
<proteinExistence type="predicted"/>
<dbReference type="EMBL" id="LQBK01000001">
    <property type="protein sequence ID" value="KUG62295.1"/>
    <property type="molecule type" value="Genomic_DNA"/>
</dbReference>
<accession>A0A0W8IQA3</accession>
<reference evidence="2" key="1">
    <citation type="submission" date="2015-12" db="EMBL/GenBank/DDBJ databases">
        <authorList>
            <person name="Nair G.R."/>
            <person name="Kaur G."/>
            <person name="Mayilraj S."/>
        </authorList>
    </citation>
    <scope>NUCLEOTIDE SEQUENCE [LARGE SCALE GENOMIC DNA]</scope>
    <source>
        <strain evidence="2">CD08_4</strain>
    </source>
</reference>